<dbReference type="CDD" id="cd13121">
    <property type="entry name" value="BF2867_like_C"/>
    <property type="match status" value="1"/>
</dbReference>
<organism evidence="3 4">
    <name type="scientific">Bacteroides graminisolvens</name>
    <dbReference type="NCBI Taxonomy" id="477666"/>
    <lineage>
        <taxon>Bacteria</taxon>
        <taxon>Pseudomonadati</taxon>
        <taxon>Bacteroidota</taxon>
        <taxon>Bacteroidia</taxon>
        <taxon>Bacteroidales</taxon>
        <taxon>Bacteroidaceae</taxon>
        <taxon>Bacteroides</taxon>
    </lineage>
</organism>
<dbReference type="Gene3D" id="2.60.40.2630">
    <property type="match status" value="1"/>
</dbReference>
<evidence type="ECO:0000256" key="1">
    <source>
        <dbReference type="SAM" id="SignalP"/>
    </source>
</evidence>
<protein>
    <recommendedName>
        <fullName evidence="2">Fibrobacter succinogenes major paralogous domain-containing protein</fullName>
    </recommendedName>
</protein>
<proteinExistence type="predicted"/>
<name>A0A3D2SCG3_9BACE</name>
<keyword evidence="1" id="KW-0732">Signal</keyword>
<dbReference type="Pfam" id="PF13149">
    <property type="entry name" value="Mfa_like_1"/>
    <property type="match status" value="1"/>
</dbReference>
<dbReference type="EMBL" id="DPVG01000012">
    <property type="protein sequence ID" value="HCK23250.1"/>
    <property type="molecule type" value="Genomic_DNA"/>
</dbReference>
<dbReference type="AlphaFoldDB" id="A0A3D2SCG3"/>
<dbReference type="Gene3D" id="2.60.40.2620">
    <property type="entry name" value="Fimbrillin-like"/>
    <property type="match status" value="1"/>
</dbReference>
<dbReference type="NCBIfam" id="TIGR02145">
    <property type="entry name" value="Fib_succ_major"/>
    <property type="match status" value="1"/>
</dbReference>
<dbReference type="Proteomes" id="UP000263098">
    <property type="component" value="Unassembled WGS sequence"/>
</dbReference>
<dbReference type="PROSITE" id="PS51257">
    <property type="entry name" value="PROKAR_LIPOPROTEIN"/>
    <property type="match status" value="1"/>
</dbReference>
<evidence type="ECO:0000259" key="2">
    <source>
        <dbReference type="Pfam" id="PF09603"/>
    </source>
</evidence>
<reference evidence="3 4" key="1">
    <citation type="journal article" date="2018" name="Nat. Biotechnol.">
        <title>A standardized bacterial taxonomy based on genome phylogeny substantially revises the tree of life.</title>
        <authorList>
            <person name="Parks D.H."/>
            <person name="Chuvochina M."/>
            <person name="Waite D.W."/>
            <person name="Rinke C."/>
            <person name="Skarshewski A."/>
            <person name="Chaumeil P.A."/>
            <person name="Hugenholtz P."/>
        </authorList>
    </citation>
    <scope>NUCLEOTIDE SEQUENCE [LARGE SCALE GENOMIC DNA]</scope>
    <source>
        <strain evidence="3">UBA9667</strain>
    </source>
</reference>
<dbReference type="InterPro" id="IPR042278">
    <property type="entry name" value="Mfa-like_1_N"/>
</dbReference>
<feature type="domain" description="Fibrobacter succinogenes major paralogous" evidence="2">
    <location>
        <begin position="449"/>
        <end position="613"/>
    </location>
</feature>
<gene>
    <name evidence="3" type="ORF">DHW31_00450</name>
</gene>
<sequence>MKKTRLVLVGALACFLFFSCVNEISDNNDKSSKTVIKITSSITDPQTRVKDNSFETNDSIGLFVLTQPNKLSEERCVNNACFTYSLNSVFISEKDLFYPDGNYKCDFISYYPYQKSGIKAGQTELIVSINKNQTSIKSFASSDFLVARQNGILASKEPVSLSYKHRFCKIKLKLKMNGIKIDSLLVTPPIVYLNKIKTKCTYNLQTDSLYSASSPQKITPYGEWIISGEYLIGKEVIIIPQTILSGTNSVSVKLGSNIFSGSIPDTKLISGKSEELIITCNQSNNTLTASFNHSIDSWEDNSNIQVPTNEITNLIDLSALSFEESSIYKIYVNGLQIGELCKEYLLSDNINAQAIVYYPVSDNVVNLAKGTALRIINRTEEIHGGSVQWNLLSNTLNYTAGNLADSDEFYIDVNNQLSTYGASNYPNIEIKADILTDIREDESITYPIIKIGTQYWQRGNMKATYYISGEPITLKTDFSTESAGYGKPTTSYCFYNQKAVTSGKIAPIGWSIPTSQDWQNLITYIQNDASVLKGGTSWIESEYPVSNLTGFYAVGTGYFDVTYTSRKEQIRYWMAGNTQTSIADKVVCLQYFSNKITEEFHKTTNGLSLRVIRK</sequence>
<dbReference type="Pfam" id="PF09603">
    <property type="entry name" value="Fib_succ_major"/>
    <property type="match status" value="1"/>
</dbReference>
<comment type="caution">
    <text evidence="3">The sequence shown here is derived from an EMBL/GenBank/DDBJ whole genome shotgun (WGS) entry which is preliminary data.</text>
</comment>
<dbReference type="InterPro" id="IPR011871">
    <property type="entry name" value="Fib_succ_major"/>
</dbReference>
<accession>A0A3D2SCG3</accession>
<feature type="chain" id="PRO_5017666766" description="Fibrobacter succinogenes major paralogous domain-containing protein" evidence="1">
    <location>
        <begin position="24"/>
        <end position="614"/>
    </location>
</feature>
<feature type="signal peptide" evidence="1">
    <location>
        <begin position="1"/>
        <end position="23"/>
    </location>
</feature>
<evidence type="ECO:0000313" key="3">
    <source>
        <dbReference type="EMBL" id="HCK23250.1"/>
    </source>
</evidence>
<evidence type="ECO:0000313" key="4">
    <source>
        <dbReference type="Proteomes" id="UP000263098"/>
    </source>
</evidence>
<dbReference type="InterPro" id="IPR025049">
    <property type="entry name" value="Mfa-like_1"/>
</dbReference>
<dbReference type="CDD" id="cd13120">
    <property type="entry name" value="BF2867_like_N"/>
    <property type="match status" value="1"/>
</dbReference>